<dbReference type="Proteomes" id="UP000095009">
    <property type="component" value="Unassembled WGS sequence"/>
</dbReference>
<dbReference type="InterPro" id="IPR001356">
    <property type="entry name" value="HD"/>
</dbReference>
<dbReference type="EMBL" id="KV454413">
    <property type="protein sequence ID" value="ODQ64106.1"/>
    <property type="molecule type" value="Genomic_DNA"/>
</dbReference>
<dbReference type="GO" id="GO:0005634">
    <property type="term" value="C:nucleus"/>
    <property type="evidence" value="ECO:0007669"/>
    <property type="project" value="UniProtKB-SubCell"/>
</dbReference>
<keyword evidence="2 4" id="KW-0371">Homeobox</keyword>
<evidence type="ECO:0000313" key="7">
    <source>
        <dbReference type="EMBL" id="ODQ64106.1"/>
    </source>
</evidence>
<keyword evidence="3 4" id="KW-0539">Nucleus</keyword>
<keyword evidence="8" id="KW-1185">Reference proteome</keyword>
<evidence type="ECO:0000256" key="1">
    <source>
        <dbReference type="ARBA" id="ARBA00023125"/>
    </source>
</evidence>
<protein>
    <recommendedName>
        <fullName evidence="6">Homeobox domain-containing protein</fullName>
    </recommendedName>
</protein>
<sequence length="444" mass="48225">MTTLPSLSEMILELHQLPYPSLRHSAAFPRLPNFEPELCSAPNRLPTPSSPHPYDPFSFTSASLRPPPPSRALYHDPYATKPAYPLGSSAGRTPKGLPPNAGGDYTTGSMVAPAPLDSSHYSSAFLPQSLPTSPVSQAKRAAPNMALFPHKHSRVPQQVQQPHAPTNNYFSPPTPSSSTSALNFSYPNYVAGPVLPLSPPSSLSMRIGSHNNSNNIHSTPANSGHFSEYTYPPPVVAPVPAPVSVSEVAPLATSTIQNQIPSLSSMGPSLSYNIDSESESEEKLNKDIQIHNDKSKSPILFLNSKRSFTVSSPHDRNFTTKAQSPVMSSPLLPNSSSEASSPSLGSISPSFKRENTRFGVTSGKMIKKRKNLPKLSTNVLLTWLIDHTDRPYPSEYEKNILVQHTGLTLNQVSNWFINARRRILPVIKKQNLNRVSESAVTASS</sequence>
<name>A0A1E3PFA0_9ASCO</name>
<dbReference type="InterPro" id="IPR009057">
    <property type="entry name" value="Homeodomain-like_sf"/>
</dbReference>
<keyword evidence="1 4" id="KW-0238">DNA-binding</keyword>
<dbReference type="AlphaFoldDB" id="A0A1E3PFA0"/>
<evidence type="ECO:0000256" key="2">
    <source>
        <dbReference type="ARBA" id="ARBA00023155"/>
    </source>
</evidence>
<dbReference type="Pfam" id="PF05920">
    <property type="entry name" value="Homeobox_KN"/>
    <property type="match status" value="1"/>
</dbReference>
<evidence type="ECO:0000256" key="4">
    <source>
        <dbReference type="PROSITE-ProRule" id="PRU00108"/>
    </source>
</evidence>
<evidence type="ECO:0000259" key="6">
    <source>
        <dbReference type="PROSITE" id="PS50071"/>
    </source>
</evidence>
<dbReference type="SUPFAM" id="SSF46689">
    <property type="entry name" value="Homeodomain-like"/>
    <property type="match status" value="1"/>
</dbReference>
<dbReference type="Gene3D" id="1.10.10.60">
    <property type="entry name" value="Homeodomain-like"/>
    <property type="match status" value="1"/>
</dbReference>
<feature type="domain" description="Homeobox" evidence="6">
    <location>
        <begin position="363"/>
        <end position="422"/>
    </location>
</feature>
<evidence type="ECO:0000256" key="5">
    <source>
        <dbReference type="SAM" id="MobiDB-lite"/>
    </source>
</evidence>
<organism evidence="7 8">
    <name type="scientific">Nadsonia fulvescens var. elongata DSM 6958</name>
    <dbReference type="NCBI Taxonomy" id="857566"/>
    <lineage>
        <taxon>Eukaryota</taxon>
        <taxon>Fungi</taxon>
        <taxon>Dikarya</taxon>
        <taxon>Ascomycota</taxon>
        <taxon>Saccharomycotina</taxon>
        <taxon>Dipodascomycetes</taxon>
        <taxon>Dipodascales</taxon>
        <taxon>Dipodascales incertae sedis</taxon>
        <taxon>Nadsonia</taxon>
    </lineage>
</organism>
<feature type="compositionally biased region" description="Low complexity" evidence="5">
    <location>
        <begin position="324"/>
        <end position="348"/>
    </location>
</feature>
<dbReference type="GO" id="GO:0006355">
    <property type="term" value="P:regulation of DNA-templated transcription"/>
    <property type="evidence" value="ECO:0007669"/>
    <property type="project" value="InterPro"/>
</dbReference>
<evidence type="ECO:0000313" key="8">
    <source>
        <dbReference type="Proteomes" id="UP000095009"/>
    </source>
</evidence>
<dbReference type="STRING" id="857566.A0A1E3PFA0"/>
<dbReference type="OrthoDB" id="10056939at2759"/>
<dbReference type="GO" id="GO:0003677">
    <property type="term" value="F:DNA binding"/>
    <property type="evidence" value="ECO:0007669"/>
    <property type="project" value="UniProtKB-UniRule"/>
</dbReference>
<feature type="region of interest" description="Disordered" evidence="5">
    <location>
        <begin position="312"/>
        <end position="348"/>
    </location>
</feature>
<dbReference type="SMART" id="SM00389">
    <property type="entry name" value="HOX"/>
    <property type="match status" value="1"/>
</dbReference>
<dbReference type="InterPro" id="IPR008422">
    <property type="entry name" value="KN_HD"/>
</dbReference>
<dbReference type="PROSITE" id="PS50071">
    <property type="entry name" value="HOMEOBOX_2"/>
    <property type="match status" value="1"/>
</dbReference>
<gene>
    <name evidence="7" type="ORF">NADFUDRAFT_84113</name>
</gene>
<comment type="subcellular location">
    <subcellularLocation>
        <location evidence="4">Nucleus</location>
    </subcellularLocation>
</comment>
<reference evidence="7 8" key="1">
    <citation type="journal article" date="2016" name="Proc. Natl. Acad. Sci. U.S.A.">
        <title>Comparative genomics of biotechnologically important yeasts.</title>
        <authorList>
            <person name="Riley R."/>
            <person name="Haridas S."/>
            <person name="Wolfe K.H."/>
            <person name="Lopes M.R."/>
            <person name="Hittinger C.T."/>
            <person name="Goeker M."/>
            <person name="Salamov A.A."/>
            <person name="Wisecaver J.H."/>
            <person name="Long T.M."/>
            <person name="Calvey C.H."/>
            <person name="Aerts A.L."/>
            <person name="Barry K.W."/>
            <person name="Choi C."/>
            <person name="Clum A."/>
            <person name="Coughlan A.Y."/>
            <person name="Deshpande S."/>
            <person name="Douglass A.P."/>
            <person name="Hanson S.J."/>
            <person name="Klenk H.-P."/>
            <person name="LaButti K.M."/>
            <person name="Lapidus A."/>
            <person name="Lindquist E.A."/>
            <person name="Lipzen A.M."/>
            <person name="Meier-Kolthoff J.P."/>
            <person name="Ohm R.A."/>
            <person name="Otillar R.P."/>
            <person name="Pangilinan J.L."/>
            <person name="Peng Y."/>
            <person name="Rokas A."/>
            <person name="Rosa C.A."/>
            <person name="Scheuner C."/>
            <person name="Sibirny A.A."/>
            <person name="Slot J.C."/>
            <person name="Stielow J.B."/>
            <person name="Sun H."/>
            <person name="Kurtzman C.P."/>
            <person name="Blackwell M."/>
            <person name="Grigoriev I.V."/>
            <person name="Jeffries T.W."/>
        </authorList>
    </citation>
    <scope>NUCLEOTIDE SEQUENCE [LARGE SCALE GENOMIC DNA]</scope>
    <source>
        <strain evidence="7 8">DSM 6958</strain>
    </source>
</reference>
<feature type="region of interest" description="Disordered" evidence="5">
    <location>
        <begin position="84"/>
        <end position="103"/>
    </location>
</feature>
<dbReference type="PANTHER" id="PTHR11850">
    <property type="entry name" value="HOMEOBOX PROTEIN TRANSCRIPTION FACTORS"/>
    <property type="match status" value="1"/>
</dbReference>
<accession>A0A1E3PFA0</accession>
<dbReference type="CDD" id="cd00086">
    <property type="entry name" value="homeodomain"/>
    <property type="match status" value="1"/>
</dbReference>
<dbReference type="InterPro" id="IPR050224">
    <property type="entry name" value="TALE_homeobox"/>
</dbReference>
<proteinExistence type="predicted"/>
<evidence type="ECO:0000256" key="3">
    <source>
        <dbReference type="ARBA" id="ARBA00023242"/>
    </source>
</evidence>
<feature type="DNA-binding region" description="Homeobox" evidence="4">
    <location>
        <begin position="365"/>
        <end position="423"/>
    </location>
</feature>